<dbReference type="RefSeq" id="XP_031908592.1">
    <property type="nucleotide sequence ID" value="XM_032052582.1"/>
</dbReference>
<feature type="compositionally biased region" description="Basic and acidic residues" evidence="1">
    <location>
        <begin position="17"/>
        <end position="27"/>
    </location>
</feature>
<dbReference type="GeneID" id="43636792"/>
<evidence type="ECO:0000313" key="3">
    <source>
        <dbReference type="Proteomes" id="UP000325672"/>
    </source>
</evidence>
<feature type="region of interest" description="Disordered" evidence="1">
    <location>
        <begin position="1"/>
        <end position="30"/>
    </location>
</feature>
<name>A0A5N6SF92_ASPPS</name>
<evidence type="ECO:0000256" key="1">
    <source>
        <dbReference type="SAM" id="MobiDB-lite"/>
    </source>
</evidence>
<dbReference type="AlphaFoldDB" id="A0A5N6SF92"/>
<dbReference type="EMBL" id="ML743631">
    <property type="protein sequence ID" value="KAE8132529.1"/>
    <property type="molecule type" value="Genomic_DNA"/>
</dbReference>
<organism evidence="2 3">
    <name type="scientific">Aspergillus pseudotamarii</name>
    <dbReference type="NCBI Taxonomy" id="132259"/>
    <lineage>
        <taxon>Eukaryota</taxon>
        <taxon>Fungi</taxon>
        <taxon>Dikarya</taxon>
        <taxon>Ascomycota</taxon>
        <taxon>Pezizomycotina</taxon>
        <taxon>Eurotiomycetes</taxon>
        <taxon>Eurotiomycetidae</taxon>
        <taxon>Eurotiales</taxon>
        <taxon>Aspergillaceae</taxon>
        <taxon>Aspergillus</taxon>
        <taxon>Aspergillus subgen. Circumdati</taxon>
    </lineage>
</organism>
<evidence type="ECO:0000313" key="2">
    <source>
        <dbReference type="EMBL" id="KAE8132529.1"/>
    </source>
</evidence>
<sequence length="626" mass="71587">MAVISKSQQQRTPATDAETRAKHKSEYSNDISRVPIHPIPQLQGPFEESIVEATESTESERFVWLDAQSRRRDLLESIEYERLCGRKWRQRSGERYHPFWKLIAEISFGIHLLVKRLAKSDFEVLKILQSHVDELDGFLGRSTEDFLLIQVDVRTRIQYLNLPLQNLVVFDGMLQDRNFRLTMIDYNQKIEHAIERFTTAIEDALKDMQKGKEAIGVLWRYLRQSEEEHGPLPSNLLAIYKAMLANTEGWNIAFSKLRRRGVALQSALSQLCLAITELQRRVGVASRKEAVSLTRITMAPPRDRSIRERLFERRASAMFPGLSSSEKPLPSDPFFTNIIDARPEAPLSKQVERLRVTRKSAPNLRALHGPQSYEGNTAISDGAECVNVVTDGSSPTRLVPRIQRSLSRRFTRAIPTNKKVEGEDAELKGYRPATAPCRRLRSRSISLEQLKGFWTLKKDEQDEQQDIVGPPPLPPRTRTYTAQASAKRETMLNQFLHHFKSDRVIDSWEGTIQKESAVRHPPQRRKDEPCSKFRATSTTLETSAELQTEPFRSDLERSMSWLQEHPSRNTYSLKPRRDVEPRIHVVSVHMTLGEDEGCCVNNNHDNDIAKAETQSTVTALPSVPSP</sequence>
<feature type="compositionally biased region" description="Polar residues" evidence="1">
    <location>
        <begin position="1"/>
        <end position="13"/>
    </location>
</feature>
<gene>
    <name evidence="2" type="ORF">BDV38DRAFT_208896</name>
</gene>
<dbReference type="OrthoDB" id="5389734at2759"/>
<proteinExistence type="predicted"/>
<protein>
    <submittedName>
        <fullName evidence="2">Uncharacterized protein</fullName>
    </submittedName>
</protein>
<accession>A0A5N6SF92</accession>
<dbReference type="Proteomes" id="UP000325672">
    <property type="component" value="Unassembled WGS sequence"/>
</dbReference>
<keyword evidence="3" id="KW-1185">Reference proteome</keyword>
<reference evidence="2 3" key="1">
    <citation type="submission" date="2019-04" db="EMBL/GenBank/DDBJ databases">
        <title>Friends and foes A comparative genomics study of 23 Aspergillus species from section Flavi.</title>
        <authorList>
            <consortium name="DOE Joint Genome Institute"/>
            <person name="Kjaerbolling I."/>
            <person name="Vesth T."/>
            <person name="Frisvad J.C."/>
            <person name="Nybo J.L."/>
            <person name="Theobald S."/>
            <person name="Kildgaard S."/>
            <person name="Isbrandt T."/>
            <person name="Kuo A."/>
            <person name="Sato A."/>
            <person name="Lyhne E.K."/>
            <person name="Kogle M.E."/>
            <person name="Wiebenga A."/>
            <person name="Kun R.S."/>
            <person name="Lubbers R.J."/>
            <person name="Makela M.R."/>
            <person name="Barry K."/>
            <person name="Chovatia M."/>
            <person name="Clum A."/>
            <person name="Daum C."/>
            <person name="Haridas S."/>
            <person name="He G."/>
            <person name="LaButti K."/>
            <person name="Lipzen A."/>
            <person name="Mondo S."/>
            <person name="Riley R."/>
            <person name="Salamov A."/>
            <person name="Simmons B.A."/>
            <person name="Magnuson J.K."/>
            <person name="Henrissat B."/>
            <person name="Mortensen U.H."/>
            <person name="Larsen T.O."/>
            <person name="Devries R.P."/>
            <person name="Grigoriev I.V."/>
            <person name="Machida M."/>
            <person name="Baker S.E."/>
            <person name="Andersen M.R."/>
        </authorList>
    </citation>
    <scope>NUCLEOTIDE SEQUENCE [LARGE SCALE GENOMIC DNA]</scope>
    <source>
        <strain evidence="2 3">CBS 117625</strain>
    </source>
</reference>